<reference evidence="1 2" key="1">
    <citation type="submission" date="2012-05" db="EMBL/GenBank/DDBJ databases">
        <title>Genome sequence of Helicobacter pylori Hp P-11b.</title>
        <authorList>
            <person name="Blanchard T.G."/>
            <person name="Czinn S.J."/>
            <person name="McCracken C."/>
            <person name="Abolude K."/>
            <person name="Maroo A."/>
            <person name="Santana-Cruz I."/>
            <person name="Tallon L.J."/>
            <person name="Ficke F.W.F."/>
        </authorList>
    </citation>
    <scope>NUCLEOTIDE SEQUENCE [LARGE SCALE GENOMIC DNA]</scope>
    <source>
        <strain evidence="1 2">Hp P-11b</strain>
    </source>
</reference>
<sequence length="38" mass="4513">MSMRKISLKTPLKFWLCSDQTPIIELLKNDFLNSIKMK</sequence>
<proteinExistence type="predicted"/>
<organism evidence="1 2">
    <name type="scientific">Helicobacter pylori Hp P-11b</name>
    <dbReference type="NCBI Taxonomy" id="992106"/>
    <lineage>
        <taxon>Bacteria</taxon>
        <taxon>Pseudomonadati</taxon>
        <taxon>Campylobacterota</taxon>
        <taxon>Epsilonproteobacteria</taxon>
        <taxon>Campylobacterales</taxon>
        <taxon>Helicobacteraceae</taxon>
        <taxon>Helicobacter</taxon>
    </lineage>
</organism>
<evidence type="ECO:0000313" key="1">
    <source>
        <dbReference type="EMBL" id="EJC29561.1"/>
    </source>
</evidence>
<gene>
    <name evidence="1" type="ORF">HPHPP11B_1098</name>
</gene>
<accession>J0S261</accession>
<comment type="caution">
    <text evidence="1">The sequence shown here is derived from an EMBL/GenBank/DDBJ whole genome shotgun (WGS) entry which is preliminary data.</text>
</comment>
<dbReference type="Proteomes" id="UP000005601">
    <property type="component" value="Unassembled WGS sequence"/>
</dbReference>
<dbReference type="PATRIC" id="fig|992106.3.peg.1067"/>
<name>J0S261_HELPX</name>
<protein>
    <submittedName>
        <fullName evidence="1">Uncharacterized protein</fullName>
    </submittedName>
</protein>
<dbReference type="EMBL" id="AKQH01000006">
    <property type="protein sequence ID" value="EJC29561.1"/>
    <property type="molecule type" value="Genomic_DNA"/>
</dbReference>
<dbReference type="AlphaFoldDB" id="J0S261"/>
<evidence type="ECO:0000313" key="2">
    <source>
        <dbReference type="Proteomes" id="UP000005601"/>
    </source>
</evidence>